<evidence type="ECO:0000313" key="3">
    <source>
        <dbReference type="EMBL" id="QGA66756.1"/>
    </source>
</evidence>
<protein>
    <submittedName>
        <fullName evidence="3">Transcriptional regulator</fullName>
    </submittedName>
</protein>
<dbReference type="InterPro" id="IPR014875">
    <property type="entry name" value="Mor_transcription_activator"/>
</dbReference>
<evidence type="ECO:0000259" key="1">
    <source>
        <dbReference type="Pfam" id="PF08765"/>
    </source>
</evidence>
<reference evidence="3 4" key="1">
    <citation type="submission" date="2019-10" db="EMBL/GenBank/DDBJ databases">
        <title>Vibrio sp. nov., isolated from Coralline algae surface.</title>
        <authorList>
            <person name="Geng Y."/>
            <person name="Zhang X."/>
        </authorList>
    </citation>
    <scope>NUCLEOTIDE SEQUENCE [LARGE SCALE GENOMIC DNA]</scope>
    <source>
        <strain evidence="3 4">SM1977</strain>
    </source>
</reference>
<dbReference type="Gene3D" id="1.10.10.60">
    <property type="entry name" value="Homeodomain-like"/>
    <property type="match status" value="1"/>
</dbReference>
<keyword evidence="4" id="KW-1185">Reference proteome</keyword>
<dbReference type="InterPro" id="IPR009057">
    <property type="entry name" value="Homeodomain-like_sf"/>
</dbReference>
<dbReference type="EMBL" id="CP045700">
    <property type="protein sequence ID" value="QGA66756.1"/>
    <property type="molecule type" value="Genomic_DNA"/>
</dbReference>
<dbReference type="PANTHER" id="PTHR37812:SF1">
    <property type="entry name" value="MU-LIKE PROPHAGE FLUMU PROTEIN C"/>
    <property type="match status" value="1"/>
</dbReference>
<dbReference type="Pfam" id="PF08765">
    <property type="entry name" value="Mor"/>
    <property type="match status" value="1"/>
</dbReference>
<accession>A0A5Q0TK11</accession>
<evidence type="ECO:0000313" key="4">
    <source>
        <dbReference type="Proteomes" id="UP000348942"/>
    </source>
</evidence>
<gene>
    <name evidence="2" type="ORF">GFB47_12890</name>
    <name evidence="3" type="ORF">GFB47_15295</name>
</gene>
<dbReference type="Proteomes" id="UP000348942">
    <property type="component" value="Chromosome 2"/>
</dbReference>
<organism evidence="3 4">
    <name type="scientific">Vibrio algicola</name>
    <dbReference type="NCBI Taxonomy" id="2662262"/>
    <lineage>
        <taxon>Bacteria</taxon>
        <taxon>Pseudomonadati</taxon>
        <taxon>Pseudomonadota</taxon>
        <taxon>Gammaproteobacteria</taxon>
        <taxon>Vibrionales</taxon>
        <taxon>Vibrionaceae</taxon>
        <taxon>Vibrio</taxon>
    </lineage>
</organism>
<proteinExistence type="predicted"/>
<name>A0A5Q0TK11_9VIBR</name>
<evidence type="ECO:0000313" key="2">
    <source>
        <dbReference type="EMBL" id="QGA66323.1"/>
    </source>
</evidence>
<dbReference type="RefSeq" id="WP_153448457.1">
    <property type="nucleotide sequence ID" value="NZ_CP045700.1"/>
</dbReference>
<dbReference type="PANTHER" id="PTHR37812">
    <property type="entry name" value="MU-LIKE PROPHAGE FLUMU PROTEIN C"/>
    <property type="match status" value="1"/>
</dbReference>
<dbReference type="InterPro" id="IPR052411">
    <property type="entry name" value="c-mor_Regulatory_Protein"/>
</dbReference>
<feature type="domain" description="Mor transcription activator" evidence="1">
    <location>
        <begin position="28"/>
        <end position="129"/>
    </location>
</feature>
<dbReference type="SUPFAM" id="SSF46689">
    <property type="entry name" value="Homeodomain-like"/>
    <property type="match status" value="1"/>
</dbReference>
<dbReference type="AlphaFoldDB" id="A0A5Q0TK11"/>
<dbReference type="EMBL" id="CP045700">
    <property type="protein sequence ID" value="QGA66323.1"/>
    <property type="molecule type" value="Genomic_DNA"/>
</dbReference>
<sequence length="130" mass="15347">MTEQNLDMLGFDDVSIEAIKDLDTEDCRWPEAMRQMYDILKHELIEAGVSEELAIRQLSSICKAFGGMQFYLPRGNQLANEIKHLHIWNEFTGNNVTELSRKYDVSMQHIYRVIAKMRNREVKKRQHDLF</sequence>